<dbReference type="AlphaFoldDB" id="A0A0P6JKZ1"/>
<organism evidence="1">
    <name type="scientific">Daphnia magna</name>
    <dbReference type="NCBI Taxonomy" id="35525"/>
    <lineage>
        <taxon>Eukaryota</taxon>
        <taxon>Metazoa</taxon>
        <taxon>Ecdysozoa</taxon>
        <taxon>Arthropoda</taxon>
        <taxon>Crustacea</taxon>
        <taxon>Branchiopoda</taxon>
        <taxon>Diplostraca</taxon>
        <taxon>Cladocera</taxon>
        <taxon>Anomopoda</taxon>
        <taxon>Daphniidae</taxon>
        <taxon>Daphnia</taxon>
    </lineage>
</organism>
<protein>
    <submittedName>
        <fullName evidence="1">Uncharacterized protein</fullName>
    </submittedName>
</protein>
<name>A0A0P6JKZ1_9CRUS</name>
<evidence type="ECO:0000313" key="1">
    <source>
        <dbReference type="EMBL" id="JAN90825.1"/>
    </source>
</evidence>
<accession>A0A0P6JKZ1</accession>
<sequence length="75" mass="8568">MELPAFRLLFITDSCNNQRLLNPWVISLLRISSTVGDNICLAYLKNLNSASQIFSRVEKNMVLQIAKQILLFLDV</sequence>
<reference evidence="1" key="1">
    <citation type="submission" date="2015-10" db="EMBL/GenBank/DDBJ databases">
        <title>EvidentialGene: Evidence-directed Construction of Complete mRNA Transcriptomes without Genomes.</title>
        <authorList>
            <person name="Gilbert D.G."/>
        </authorList>
    </citation>
    <scope>NUCLEOTIDE SEQUENCE</scope>
</reference>
<proteinExistence type="predicted"/>
<dbReference type="EMBL" id="GDIQ01003912">
    <property type="protein sequence ID" value="JAN90825.1"/>
    <property type="molecule type" value="Transcribed_RNA"/>
</dbReference>